<dbReference type="STRING" id="251221.gene:10761308"/>
<dbReference type="PhylomeDB" id="Q7NET7"/>
<dbReference type="GO" id="GO:0016020">
    <property type="term" value="C:membrane"/>
    <property type="evidence" value="ECO:0007669"/>
    <property type="project" value="UniProtKB-SubCell"/>
</dbReference>
<dbReference type="Pfam" id="PF02397">
    <property type="entry name" value="Bac_transf"/>
    <property type="match status" value="1"/>
</dbReference>
<dbReference type="Proteomes" id="UP000000557">
    <property type="component" value="Chromosome"/>
</dbReference>
<dbReference type="HOGENOM" id="CLU_024920_0_1_3"/>
<dbReference type="AlphaFoldDB" id="Q7NET7"/>
<dbReference type="RefSeq" id="WP_011143780.1">
    <property type="nucleotide sequence ID" value="NC_005125.1"/>
</dbReference>
<dbReference type="PANTHER" id="PTHR30576">
    <property type="entry name" value="COLANIC BIOSYNTHESIS UDP-GLUCOSE LIPID CARRIER TRANSFERASE"/>
    <property type="match status" value="1"/>
</dbReference>
<evidence type="ECO:0000256" key="7">
    <source>
        <dbReference type="SAM" id="Phobius"/>
    </source>
</evidence>
<evidence type="ECO:0000256" key="2">
    <source>
        <dbReference type="ARBA" id="ARBA00006464"/>
    </source>
</evidence>
<evidence type="ECO:0000313" key="9">
    <source>
        <dbReference type="EMBL" id="BAC91732.1"/>
    </source>
</evidence>
<organism evidence="9 10">
    <name type="scientific">Gloeobacter violaceus (strain ATCC 29082 / PCC 7421)</name>
    <dbReference type="NCBI Taxonomy" id="251221"/>
    <lineage>
        <taxon>Bacteria</taxon>
        <taxon>Bacillati</taxon>
        <taxon>Cyanobacteriota</taxon>
        <taxon>Cyanophyceae</taxon>
        <taxon>Gloeobacterales</taxon>
        <taxon>Gloeobacteraceae</taxon>
        <taxon>Gloeobacter</taxon>
    </lineage>
</organism>
<evidence type="ECO:0000256" key="5">
    <source>
        <dbReference type="ARBA" id="ARBA00022989"/>
    </source>
</evidence>
<reference evidence="9 10" key="2">
    <citation type="journal article" date="2003" name="DNA Res.">
        <title>Complete genome structure of Gloeobacter violaceus PCC 7421, a cyanobacterium that lacks thylakoids (supplement).</title>
        <authorList>
            <person name="Nakamura Y."/>
            <person name="Kaneko T."/>
            <person name="Sato S."/>
            <person name="Mimuro M."/>
            <person name="Miyashita H."/>
            <person name="Tsuchiya T."/>
            <person name="Sasamoto S."/>
            <person name="Watanabe A."/>
            <person name="Kawashima K."/>
            <person name="Kishida Y."/>
            <person name="Kiyokawa C."/>
            <person name="Kohara M."/>
            <person name="Matsumoto M."/>
            <person name="Matsuno A."/>
            <person name="Nakazaki N."/>
            <person name="Shimpo S."/>
            <person name="Takeuchi C."/>
            <person name="Yamada M."/>
            <person name="Tabata S."/>
        </authorList>
    </citation>
    <scope>NUCLEOTIDE SEQUENCE [LARGE SCALE GENOMIC DNA]</scope>
    <source>
        <strain evidence="10">ATCC 29082 / PCC 7421</strain>
    </source>
</reference>
<dbReference type="eggNOG" id="COG1086">
    <property type="taxonomic scope" value="Bacteria"/>
</dbReference>
<dbReference type="PANTHER" id="PTHR30576:SF0">
    <property type="entry name" value="UNDECAPRENYL-PHOSPHATE N-ACETYLGALACTOSAMINYL 1-PHOSPHATE TRANSFERASE-RELATED"/>
    <property type="match status" value="1"/>
</dbReference>
<evidence type="ECO:0000256" key="6">
    <source>
        <dbReference type="ARBA" id="ARBA00023136"/>
    </source>
</evidence>
<dbReference type="NCBIfam" id="TIGR03025">
    <property type="entry name" value="EPS_sugtrans"/>
    <property type="match status" value="1"/>
</dbReference>
<name>Q7NET7_GLOVI</name>
<evidence type="ECO:0000313" key="10">
    <source>
        <dbReference type="Proteomes" id="UP000000557"/>
    </source>
</evidence>
<feature type="transmembrane region" description="Helical" evidence="7">
    <location>
        <begin position="60"/>
        <end position="82"/>
    </location>
</feature>
<dbReference type="InterPro" id="IPR017473">
    <property type="entry name" value="Undecaprenyl-P_gluc_Ptfrase"/>
</dbReference>
<keyword evidence="10" id="KW-1185">Reference proteome</keyword>
<feature type="domain" description="Bacterial sugar transferase" evidence="8">
    <location>
        <begin position="290"/>
        <end position="470"/>
    </location>
</feature>
<feature type="transmembrane region" description="Helical" evidence="7">
    <location>
        <begin position="292"/>
        <end position="316"/>
    </location>
</feature>
<dbReference type="OrthoDB" id="570875at2"/>
<dbReference type="Gene3D" id="3.40.50.720">
    <property type="entry name" value="NAD(P)-binding Rossmann-like Domain"/>
    <property type="match status" value="1"/>
</dbReference>
<dbReference type="EMBL" id="BA000045">
    <property type="protein sequence ID" value="BAC91732.1"/>
    <property type="molecule type" value="Genomic_DNA"/>
</dbReference>
<proteinExistence type="inferred from homology"/>
<protein>
    <submittedName>
        <fullName evidence="9">Gll3791 protein</fullName>
    </submittedName>
</protein>
<sequence>MRQQTVPRFGRPWLEGLANGLTVLIVVSTLCWDALSVLFAYWMAYEVRASSPNTLYGPEFYWALAQFSVISTLLVFAASGLYRAPGYQSRFDEVAKALIGLVLAFAIVVAGVFFFREASFSRFVLLYAWAVAAVSIVAGRLALQQINRSLRGRGFGLQPVLIVGTGAPAESLKALLAMNPQWGLHLVGLVAEEPEAAAASGEVIASVATLGRYLTTHEVAEVWVALPDYPRRQLLELLQVITAVRPVQIRLVPGILEYVTARMQVDVLGGTALLTLQDTPLRRASNRFTKRFLDIVLSGFGLVLGAPLLVLIAAAVKFSSPGPVFYKQERIGRDGAVFWIYKFRTMREGAEGQGPGWTTRDDPRRTVVGAFLRRTSLDELPQLWNVLVGEMSLVGPRPERPIYVERFSQDIPKYPDRHLAKTGITGWAQIHGLRGDTSIPDRVRYDLYYIENWSLLLDLRIILVTALQVVFHPEDAY</sequence>
<dbReference type="InterPro" id="IPR017475">
    <property type="entry name" value="EPS_sugar_tfrase"/>
</dbReference>
<comment type="subcellular location">
    <subcellularLocation>
        <location evidence="1">Membrane</location>
        <topology evidence="1">Multi-pass membrane protein</topology>
    </subcellularLocation>
</comment>
<evidence type="ECO:0000256" key="1">
    <source>
        <dbReference type="ARBA" id="ARBA00004141"/>
    </source>
</evidence>
<keyword evidence="4 7" id="KW-0812">Transmembrane</keyword>
<feature type="transmembrane region" description="Helical" evidence="7">
    <location>
        <begin position="21"/>
        <end position="44"/>
    </location>
</feature>
<keyword evidence="5 7" id="KW-1133">Transmembrane helix</keyword>
<evidence type="ECO:0000256" key="4">
    <source>
        <dbReference type="ARBA" id="ARBA00022692"/>
    </source>
</evidence>
<reference evidence="9 10" key="1">
    <citation type="journal article" date="2003" name="DNA Res.">
        <title>Complete genome structure of Gloeobacter violaceus PCC 7421, a cyanobacterium that lacks thylakoids.</title>
        <authorList>
            <person name="Nakamura Y."/>
            <person name="Kaneko T."/>
            <person name="Sato S."/>
            <person name="Mimuro M."/>
            <person name="Miyashita H."/>
            <person name="Tsuchiya T."/>
            <person name="Sasamoto S."/>
            <person name="Watanabe A."/>
            <person name="Kawashima K."/>
            <person name="Kishida Y."/>
            <person name="Kiyokawa C."/>
            <person name="Kohara M."/>
            <person name="Matsumoto M."/>
            <person name="Matsuno A."/>
            <person name="Nakazaki N."/>
            <person name="Shimpo S."/>
            <person name="Takeuchi C."/>
            <person name="Yamada M."/>
            <person name="Tabata S."/>
        </authorList>
    </citation>
    <scope>NUCLEOTIDE SEQUENCE [LARGE SCALE GENOMIC DNA]</scope>
    <source>
        <strain evidence="10">ATCC 29082 / PCC 7421</strain>
    </source>
</reference>
<dbReference type="InParanoid" id="Q7NET7"/>
<evidence type="ECO:0000259" key="8">
    <source>
        <dbReference type="Pfam" id="PF02397"/>
    </source>
</evidence>
<evidence type="ECO:0000256" key="3">
    <source>
        <dbReference type="ARBA" id="ARBA00022679"/>
    </source>
</evidence>
<dbReference type="EnsemblBacteria" id="BAC91732">
    <property type="protein sequence ID" value="BAC91732"/>
    <property type="gene ID" value="BAC91732"/>
</dbReference>
<dbReference type="KEGG" id="gvi:gll3791"/>
<feature type="transmembrane region" description="Helical" evidence="7">
    <location>
        <begin position="120"/>
        <end position="143"/>
    </location>
</feature>
<keyword evidence="6 7" id="KW-0472">Membrane</keyword>
<feature type="transmembrane region" description="Helical" evidence="7">
    <location>
        <begin position="94"/>
        <end position="114"/>
    </location>
</feature>
<keyword evidence="3" id="KW-0808">Transferase</keyword>
<dbReference type="NCBIfam" id="TIGR03023">
    <property type="entry name" value="WcaJ_sugtrans"/>
    <property type="match status" value="1"/>
</dbReference>
<dbReference type="eggNOG" id="COG2148">
    <property type="taxonomic scope" value="Bacteria"/>
</dbReference>
<dbReference type="InterPro" id="IPR003362">
    <property type="entry name" value="Bact_transf"/>
</dbReference>
<accession>Q7NET7</accession>
<dbReference type="Pfam" id="PF13727">
    <property type="entry name" value="CoA_binding_3"/>
    <property type="match status" value="1"/>
</dbReference>
<dbReference type="GO" id="GO:0016780">
    <property type="term" value="F:phosphotransferase activity, for other substituted phosphate groups"/>
    <property type="evidence" value="ECO:0000318"/>
    <property type="project" value="GO_Central"/>
</dbReference>
<gene>
    <name evidence="9" type="ordered locus">gll3791</name>
</gene>
<comment type="similarity">
    <text evidence="2">Belongs to the bacterial sugar transferase family.</text>
</comment>